<evidence type="ECO:0000256" key="1">
    <source>
        <dbReference type="PROSITE-ProRule" id="PRU00042"/>
    </source>
</evidence>
<name>A0A835GED5_SPOEX</name>
<keyword evidence="2" id="KW-0175">Coiled coil</keyword>
<dbReference type="AlphaFoldDB" id="A0A835GED5"/>
<dbReference type="InterPro" id="IPR013087">
    <property type="entry name" value="Znf_C2H2_type"/>
</dbReference>
<dbReference type="Gene3D" id="3.30.160.60">
    <property type="entry name" value="Classic Zinc Finger"/>
    <property type="match status" value="1"/>
</dbReference>
<dbReference type="SMART" id="SM00355">
    <property type="entry name" value="ZnF_C2H2"/>
    <property type="match status" value="2"/>
</dbReference>
<organism evidence="5 6">
    <name type="scientific">Spodoptera exigua</name>
    <name type="common">Beet armyworm</name>
    <name type="synonym">Noctua fulgens</name>
    <dbReference type="NCBI Taxonomy" id="7107"/>
    <lineage>
        <taxon>Eukaryota</taxon>
        <taxon>Metazoa</taxon>
        <taxon>Ecdysozoa</taxon>
        <taxon>Arthropoda</taxon>
        <taxon>Hexapoda</taxon>
        <taxon>Insecta</taxon>
        <taxon>Pterygota</taxon>
        <taxon>Neoptera</taxon>
        <taxon>Endopterygota</taxon>
        <taxon>Lepidoptera</taxon>
        <taxon>Glossata</taxon>
        <taxon>Ditrysia</taxon>
        <taxon>Noctuoidea</taxon>
        <taxon>Noctuidae</taxon>
        <taxon>Amphipyrinae</taxon>
        <taxon>Spodoptera</taxon>
    </lineage>
</organism>
<dbReference type="SUPFAM" id="SSF57667">
    <property type="entry name" value="beta-beta-alpha zinc fingers"/>
    <property type="match status" value="1"/>
</dbReference>
<keyword evidence="6" id="KW-1185">Reference proteome</keyword>
<gene>
    <name evidence="5" type="ORF">HW555_008798</name>
</gene>
<evidence type="ECO:0000256" key="3">
    <source>
        <dbReference type="SAM" id="MobiDB-lite"/>
    </source>
</evidence>
<dbReference type="PROSITE" id="PS00028">
    <property type="entry name" value="ZINC_FINGER_C2H2_1"/>
    <property type="match status" value="1"/>
</dbReference>
<dbReference type="Proteomes" id="UP000648187">
    <property type="component" value="Unassembled WGS sequence"/>
</dbReference>
<dbReference type="InterPro" id="IPR036236">
    <property type="entry name" value="Znf_C2H2_sf"/>
</dbReference>
<keyword evidence="1" id="KW-0862">Zinc</keyword>
<dbReference type="PROSITE" id="PS50157">
    <property type="entry name" value="ZINC_FINGER_C2H2_2"/>
    <property type="match status" value="2"/>
</dbReference>
<keyword evidence="1" id="KW-0863">Zinc-finger</keyword>
<accession>A0A835GED5</accession>
<feature type="region of interest" description="Disordered" evidence="3">
    <location>
        <begin position="386"/>
        <end position="440"/>
    </location>
</feature>
<feature type="domain" description="C2H2-type" evidence="4">
    <location>
        <begin position="815"/>
        <end position="842"/>
    </location>
</feature>
<feature type="domain" description="C2H2-type" evidence="4">
    <location>
        <begin position="862"/>
        <end position="892"/>
    </location>
</feature>
<dbReference type="EMBL" id="JACKWZ010000178">
    <property type="protein sequence ID" value="KAF9412795.1"/>
    <property type="molecule type" value="Genomic_DNA"/>
</dbReference>
<feature type="compositionally biased region" description="Basic residues" evidence="3">
    <location>
        <begin position="393"/>
        <end position="410"/>
    </location>
</feature>
<evidence type="ECO:0000313" key="6">
    <source>
        <dbReference type="Proteomes" id="UP000648187"/>
    </source>
</evidence>
<feature type="coiled-coil region" evidence="2">
    <location>
        <begin position="537"/>
        <end position="586"/>
    </location>
</feature>
<keyword evidence="1" id="KW-0479">Metal-binding</keyword>
<evidence type="ECO:0000259" key="4">
    <source>
        <dbReference type="PROSITE" id="PS50157"/>
    </source>
</evidence>
<sequence length="902" mass="104820">MDSRDDDKSLKSHKHHFRNNRYYESKAGHLFVSHINPFDAVGDRGREVKASHMKNRTTQESLAQFESTAANSDFENTINLKKNNAALSTEIIDEIINTSPFTRNLFMSDRYCETDSLFIEHQRPNTQPTTSMCANVLDSEYGLCSKNVFGSSCDDNDDRFEEFNEDNNRFTSNSDEIGNEVLGEEKKQCEKTTYCRPLLNMYNQEFIYKTMQRNMRLQKLVKKLVVARQREKEREAWNNYINDLKNKHRYYSNEPTRISPQYVPGDRQTPETIDDFYIPGFHWCQPSPCQHLQEDFYGTRSCARVPPKMWCNHPHAYDNCMLPDVESLIYDNNRFCYPTCSNANIKNWNRDRLPSHFGYDWYSRPPGRYFRGNTIVIEKDHSGTFSRLEGKTRPHVTARPRNKKSKRKRSLPLDQTLNNTLPVLKKTGINNATSTPSLAEPNEQNIYFPYTKEPIKINKSFRFSPSIEEDSELPQDSNINQEPIKNNMELNVSNKDTKFIHQTNIPNSSQRQLLGKDSNNVKDDFSNKVETFKNNFVEEVNSKHRKTNEEKTEIEKDKHKNLKDTFKKVNENISKLKDKLRQSEQDTRIKSLSTIEIKVDGLMKSINSILEDIRVKKGLLKRNASVTTSFVTTHQKLNKQRSDSFGITKNEKFLCSVMHNSSRSLTVSNLDAYDYRSHRKDNIVKIEKILMEEIKKSNKVKRDIEELLNLRLDRSCSVQITYDIPTKERSTEVTDSLSKARLSSRTEMVVEEIKADCTDCRQMTIAVNTDPLGLFDLLRISTDTIKRLFSYVPYLSYNSYFSLLQLPTKSCASHYICNICGAVFGRPSQLSDHIEQHTLGRTRDCCVCRHVLDMPRGQAGLFECRYCGKRFTRAYCCELHEQSCARHLGRIHDVNSGHILLR</sequence>
<evidence type="ECO:0000313" key="5">
    <source>
        <dbReference type="EMBL" id="KAF9412795.1"/>
    </source>
</evidence>
<protein>
    <recommendedName>
        <fullName evidence="4">C2H2-type domain-containing protein</fullName>
    </recommendedName>
</protein>
<reference evidence="5" key="1">
    <citation type="submission" date="2020-08" db="EMBL/GenBank/DDBJ databases">
        <title>Spodoptera exigua strain:BAW_Kor-Di-RS1 Genome sequencing and assembly.</title>
        <authorList>
            <person name="Kim J."/>
            <person name="Nam H.Y."/>
            <person name="Kwon M."/>
            <person name="Choi J.H."/>
            <person name="Cho S.R."/>
            <person name="Kim G.-H."/>
        </authorList>
    </citation>
    <scope>NUCLEOTIDE SEQUENCE</scope>
    <source>
        <strain evidence="5">BAW_Kor-Di-RS1</strain>
        <tissue evidence="5">Whole-body</tissue>
    </source>
</reference>
<feature type="compositionally biased region" description="Polar residues" evidence="3">
    <location>
        <begin position="428"/>
        <end position="440"/>
    </location>
</feature>
<comment type="caution">
    <text evidence="5">The sequence shown here is derived from an EMBL/GenBank/DDBJ whole genome shotgun (WGS) entry which is preliminary data.</text>
</comment>
<proteinExistence type="predicted"/>
<evidence type="ECO:0000256" key="2">
    <source>
        <dbReference type="SAM" id="Coils"/>
    </source>
</evidence>
<dbReference type="GO" id="GO:0008270">
    <property type="term" value="F:zinc ion binding"/>
    <property type="evidence" value="ECO:0007669"/>
    <property type="project" value="UniProtKB-KW"/>
</dbReference>